<evidence type="ECO:0008006" key="3">
    <source>
        <dbReference type="Google" id="ProtNLM"/>
    </source>
</evidence>
<proteinExistence type="predicted"/>
<protein>
    <recommendedName>
        <fullName evidence="3">Apea-like HEPN domain-containing protein</fullName>
    </recommendedName>
</protein>
<evidence type="ECO:0000313" key="1">
    <source>
        <dbReference type="EMBL" id="GHF10572.1"/>
    </source>
</evidence>
<gene>
    <name evidence="1" type="ORF">GCM10017786_50310</name>
</gene>
<evidence type="ECO:0000313" key="2">
    <source>
        <dbReference type="Proteomes" id="UP000605897"/>
    </source>
</evidence>
<reference evidence="2" key="1">
    <citation type="journal article" date="2019" name="Int. J. Syst. Evol. Microbiol.">
        <title>The Global Catalogue of Microorganisms (GCM) 10K type strain sequencing project: providing services to taxonomists for standard genome sequencing and annotation.</title>
        <authorList>
            <consortium name="The Broad Institute Genomics Platform"/>
            <consortium name="The Broad Institute Genome Sequencing Center for Infectious Disease"/>
            <person name="Wu L."/>
            <person name="Ma J."/>
        </authorList>
    </citation>
    <scope>NUCLEOTIDE SEQUENCE [LARGE SCALE GENOMIC DNA]</scope>
    <source>
        <strain evidence="2">CGMCC 4.7677</strain>
    </source>
</reference>
<dbReference type="Proteomes" id="UP000605897">
    <property type="component" value="Unassembled WGS sequence"/>
</dbReference>
<accession>A0ABQ3JBP0</accession>
<keyword evidence="2" id="KW-1185">Reference proteome</keyword>
<comment type="caution">
    <text evidence="1">The sequence shown here is derived from an EMBL/GenBank/DDBJ whole genome shotgun (WGS) entry which is preliminary data.</text>
</comment>
<organism evidence="1 2">
    <name type="scientific">Amycolatopsis deserti</name>
    <dbReference type="NCBI Taxonomy" id="185696"/>
    <lineage>
        <taxon>Bacteria</taxon>
        <taxon>Bacillati</taxon>
        <taxon>Actinomycetota</taxon>
        <taxon>Actinomycetes</taxon>
        <taxon>Pseudonocardiales</taxon>
        <taxon>Pseudonocardiaceae</taxon>
        <taxon>Amycolatopsis</taxon>
    </lineage>
</organism>
<sequence>MPSPSPATIRSLKRLQALVRKPSTGEPSVLRKRLPAGIDADNKMLAYTQREVEAVKATSSQVSSDLCFEHLTNPESVVWDFAAECWADRHTDHVKRFVNAHAIEPRTSVCRVSIDHLSVEEPLDFMGIRLAPLDVDLASEDEWPTAGDAACCQAEVTVRGTNHRRMAERARRQVARVLRAIRVVIEDERSATALQLRFQLGRLAVPEEGVRVWTPPSGDAGTLTLRGEDLDVLQNHPVAQLSREPSDDIERKADVALRWIERSTLATEPLVSLLYLFFALEALLGDRSEGLKGPHLAFRRAMLGHMVTEQFEFPTRTLWLYSDVRSHAVHGASMPEVDQTTLRGFAFDVRLALREYLTLARTLGVTKRSKLLAAIDNHPDRAELIDLLERFGGDRWSDYLAKEGPPTDTTAPG</sequence>
<name>A0ABQ3JBP0_9PSEU</name>
<dbReference type="EMBL" id="BNAU01000006">
    <property type="protein sequence ID" value="GHF10572.1"/>
    <property type="molecule type" value="Genomic_DNA"/>
</dbReference>